<dbReference type="STRING" id="1850246.LPB138_00225"/>
<proteinExistence type="predicted"/>
<organism evidence="1 2">
    <name type="scientific">Urechidicola croceus</name>
    <dbReference type="NCBI Taxonomy" id="1850246"/>
    <lineage>
        <taxon>Bacteria</taxon>
        <taxon>Pseudomonadati</taxon>
        <taxon>Bacteroidota</taxon>
        <taxon>Flavobacteriia</taxon>
        <taxon>Flavobacteriales</taxon>
        <taxon>Flavobacteriaceae</taxon>
        <taxon>Urechidicola</taxon>
    </lineage>
</organism>
<accession>A0A1D8P3R2</accession>
<name>A0A1D8P3R2_9FLAO</name>
<reference evidence="1 2" key="1">
    <citation type="submission" date="2016-10" db="EMBL/GenBank/DDBJ databases">
        <title>Lutibacter sp. LPB0138, isolated from marine gastropod.</title>
        <authorList>
            <person name="Kim E."/>
            <person name="Yi H."/>
        </authorList>
    </citation>
    <scope>NUCLEOTIDE SEQUENCE [LARGE SCALE GENOMIC DNA]</scope>
    <source>
        <strain evidence="1 2">LPB0138</strain>
    </source>
</reference>
<dbReference type="RefSeq" id="WP_070235334.1">
    <property type="nucleotide sequence ID" value="NZ_CP017478.1"/>
</dbReference>
<gene>
    <name evidence="1" type="ORF">LPB138_00225</name>
</gene>
<protein>
    <submittedName>
        <fullName evidence="1">Uncharacterized protein</fullName>
    </submittedName>
</protein>
<dbReference type="Proteomes" id="UP000176050">
    <property type="component" value="Chromosome"/>
</dbReference>
<dbReference type="OrthoDB" id="663842at2"/>
<dbReference type="EMBL" id="CP017478">
    <property type="protein sequence ID" value="AOW19204.1"/>
    <property type="molecule type" value="Genomic_DNA"/>
</dbReference>
<evidence type="ECO:0000313" key="2">
    <source>
        <dbReference type="Proteomes" id="UP000176050"/>
    </source>
</evidence>
<sequence length="164" mass="19434">MKLITLYLFLIISSSSVLDEVRNEFPKIESNVEADEFLSKLENEESVTLKAYSAIMLFMKSRYVKFPTAKMKYFNKGKKRLEKLINENPDNIEIRYLRFFMQKQIPKFLGYNKNIEEDFLYIMNNIYSSNLETKIKTQILNKMLLVDDLESVKSEQIKSKISEL</sequence>
<keyword evidence="2" id="KW-1185">Reference proteome</keyword>
<dbReference type="KEGG" id="lul:LPB138_00225"/>
<evidence type="ECO:0000313" key="1">
    <source>
        <dbReference type="EMBL" id="AOW19204.1"/>
    </source>
</evidence>
<dbReference type="AlphaFoldDB" id="A0A1D8P3R2"/>